<evidence type="ECO:0000313" key="9">
    <source>
        <dbReference type="Proteomes" id="UP001314681"/>
    </source>
</evidence>
<dbReference type="InterPro" id="IPR032836">
    <property type="entry name" value="DsrE2-like"/>
</dbReference>
<dbReference type="InterPro" id="IPR036188">
    <property type="entry name" value="FAD/NAD-bd_sf"/>
</dbReference>
<dbReference type="InterPro" id="IPR001455">
    <property type="entry name" value="TusA-like"/>
</dbReference>
<dbReference type="SUPFAM" id="SSF64307">
    <property type="entry name" value="SirA-like"/>
    <property type="match status" value="1"/>
</dbReference>
<keyword evidence="4" id="KW-0274">FAD</keyword>
<gene>
    <name evidence="8" type="ORF">KTH90_22435</name>
</gene>
<dbReference type="InterPro" id="IPR023753">
    <property type="entry name" value="FAD/NAD-binding_dom"/>
</dbReference>
<comment type="similarity">
    <text evidence="2">Belongs to the class-III pyridine nucleotide-disulfide oxidoreductase family.</text>
</comment>
<dbReference type="InterPro" id="IPR050260">
    <property type="entry name" value="FAD-bd_OxRdtase"/>
</dbReference>
<evidence type="ECO:0000256" key="2">
    <source>
        <dbReference type="ARBA" id="ARBA00009130"/>
    </source>
</evidence>
<feature type="domain" description="Rhodanese" evidence="7">
    <location>
        <begin position="464"/>
        <end position="551"/>
    </location>
</feature>
<dbReference type="PANTHER" id="PTHR43429:SF1">
    <property type="entry name" value="NAD(P)H SULFUR OXIDOREDUCTASE (COA-DEPENDENT)"/>
    <property type="match status" value="1"/>
</dbReference>
<dbReference type="Pfam" id="PF13686">
    <property type="entry name" value="DrsE_2"/>
    <property type="match status" value="1"/>
</dbReference>
<evidence type="ECO:0000256" key="4">
    <source>
        <dbReference type="ARBA" id="ARBA00022827"/>
    </source>
</evidence>
<dbReference type="PROSITE" id="PS50206">
    <property type="entry name" value="RHODANESE_3"/>
    <property type="match status" value="1"/>
</dbReference>
<name>A0ABS6KE32_9FIRM</name>
<reference evidence="8 9" key="1">
    <citation type="submission" date="2021-06" db="EMBL/GenBank/DDBJ databases">
        <title>Description of novel taxa of the family Lachnospiraceae.</title>
        <authorList>
            <person name="Chaplin A.V."/>
            <person name="Sokolova S.R."/>
            <person name="Pikina A.P."/>
            <person name="Korzhanova M."/>
            <person name="Belova V."/>
            <person name="Korostin D."/>
            <person name="Efimov B.A."/>
        </authorList>
    </citation>
    <scope>NUCLEOTIDE SEQUENCE [LARGE SCALE GENOMIC DNA]</scope>
    <source>
        <strain evidence="8 9">ASD4241</strain>
    </source>
</reference>
<dbReference type="InterPro" id="IPR004099">
    <property type="entry name" value="Pyr_nucl-diS_OxRdtase_dimer"/>
</dbReference>
<dbReference type="Pfam" id="PF07992">
    <property type="entry name" value="Pyr_redox_2"/>
    <property type="match status" value="1"/>
</dbReference>
<comment type="caution">
    <text evidence="8">The sequence shown here is derived from an EMBL/GenBank/DDBJ whole genome shotgun (WGS) entry which is preliminary data.</text>
</comment>
<keyword evidence="5" id="KW-0560">Oxidoreductase</keyword>
<dbReference type="InterPro" id="IPR001763">
    <property type="entry name" value="Rhodanese-like_dom"/>
</dbReference>
<dbReference type="InterPro" id="IPR036868">
    <property type="entry name" value="TusA-like_sf"/>
</dbReference>
<dbReference type="Pfam" id="PF01206">
    <property type="entry name" value="TusA"/>
    <property type="match status" value="1"/>
</dbReference>
<evidence type="ECO:0000256" key="1">
    <source>
        <dbReference type="ARBA" id="ARBA00001974"/>
    </source>
</evidence>
<dbReference type="PRINTS" id="PR00411">
    <property type="entry name" value="PNDRDTASEI"/>
</dbReference>
<evidence type="ECO:0000259" key="7">
    <source>
        <dbReference type="PROSITE" id="PS50206"/>
    </source>
</evidence>
<keyword evidence="9" id="KW-1185">Reference proteome</keyword>
<protein>
    <submittedName>
        <fullName evidence="8">DsrE/DsrF/DrsH-like family protein</fullName>
    </submittedName>
</protein>
<dbReference type="PRINTS" id="PR00368">
    <property type="entry name" value="FADPNR"/>
</dbReference>
<dbReference type="SMART" id="SM00450">
    <property type="entry name" value="RHOD"/>
    <property type="match status" value="1"/>
</dbReference>
<dbReference type="EMBL" id="JAHQCX010000023">
    <property type="protein sequence ID" value="MBU9728754.1"/>
    <property type="molecule type" value="Genomic_DNA"/>
</dbReference>
<keyword evidence="3" id="KW-0285">Flavoprotein</keyword>
<keyword evidence="6" id="KW-0676">Redox-active center</keyword>
<evidence type="ECO:0000256" key="3">
    <source>
        <dbReference type="ARBA" id="ARBA00022630"/>
    </source>
</evidence>
<dbReference type="SUPFAM" id="SSF52821">
    <property type="entry name" value="Rhodanese/Cell cycle control phosphatase"/>
    <property type="match status" value="1"/>
</dbReference>
<dbReference type="Pfam" id="PF00581">
    <property type="entry name" value="Rhodanese"/>
    <property type="match status" value="1"/>
</dbReference>
<dbReference type="Gene3D" id="3.30.110.40">
    <property type="entry name" value="TusA-like domain"/>
    <property type="match status" value="1"/>
</dbReference>
<dbReference type="InterPro" id="IPR027396">
    <property type="entry name" value="DsrEFH-like"/>
</dbReference>
<dbReference type="PROSITE" id="PS01148">
    <property type="entry name" value="UPF0033"/>
    <property type="match status" value="1"/>
</dbReference>
<proteinExistence type="inferred from homology"/>
<organism evidence="8 9">
    <name type="scientific">Diplocloster modestus</name>
    <dbReference type="NCBI Taxonomy" id="2850322"/>
    <lineage>
        <taxon>Bacteria</taxon>
        <taxon>Bacillati</taxon>
        <taxon>Bacillota</taxon>
        <taxon>Clostridia</taxon>
        <taxon>Lachnospirales</taxon>
        <taxon>Lachnospiraceae</taxon>
        <taxon>Diplocloster</taxon>
    </lineage>
</organism>
<evidence type="ECO:0000256" key="5">
    <source>
        <dbReference type="ARBA" id="ARBA00023002"/>
    </source>
</evidence>
<evidence type="ECO:0000313" key="8">
    <source>
        <dbReference type="EMBL" id="MBU9728754.1"/>
    </source>
</evidence>
<dbReference type="InterPro" id="IPR036873">
    <property type="entry name" value="Rhodanese-like_dom_sf"/>
</dbReference>
<dbReference type="Gene3D" id="3.50.50.60">
    <property type="entry name" value="FAD/NAD(P)-binding domain"/>
    <property type="match status" value="2"/>
</dbReference>
<dbReference type="Gene3D" id="3.40.250.10">
    <property type="entry name" value="Rhodanese-like domain"/>
    <property type="match status" value="1"/>
</dbReference>
<dbReference type="Proteomes" id="UP001314681">
    <property type="component" value="Unassembled WGS sequence"/>
</dbReference>
<dbReference type="Gene3D" id="3.40.1260.10">
    <property type="entry name" value="DsrEFH-like"/>
    <property type="match status" value="1"/>
</dbReference>
<sequence>MKICIVGGVAGGASAATRLRRLDEKAEIILFEKGEHISYANCGLPYYLGGTIRHRDSLIVTKPELLCKRFRVDVRIRNEVLSINRQEKKIVVRDLTSGTDYEETYDKLILSPGASPKIPPLPGMDSDGVFTLRNVTDTYRIDDYLLENKPAAAVVVGGGFIGVEMAENLVDRGLSVTLVEYADQVIASLDPEMANILHRHLSEHGVNLMLGTGITGISHGSHGLRAGLTSGEEVPAGLILLCMGVAPDSRLAKDAGLDLGLNGSIAVNEYYETSDPDIYAVGDAISVTHLVGRTETLVPLAGPANKQGRAAAENALKGRKLKRSPVQGSSVLKVFDLTAASTGLNEKQLRQMDLPYKKTYVHPQSHASYYPGASPISMKMLFGDDGHILGAQAVGAEGVEKRIDVLAAVIRLGGTVYDLEQLELCYAPPYSSAKDPVNMLGYTASNILNGDMPVFYAEEVSSLDAQTATLLDVSTTDEILMGTIPGFQNIPLDTLRENLNRLDPGKPVYVTCRVGLRGYLATRMLLLNGFRAFNLSGGYRTYSLTGSYKVPAPVGLQKPQSIPSTPVSSAVTTPDADAAGKPVPSMKLLTVDACGLQCPGPIMKVSENMKSLKEGENLCVQATDPAFASDIDVWCQRTGNRLIRTSCEKGIYSVVLQKGGTSVQAAQCDTSSAGDDKTMIIFSQDLDKAIASFIIANGAAAMDRKVTMFFTFWGLNILRRPHKVSLKKNFMEKMFSGMMPRGSQKLKLSHMQMGGIGARLIRKLMKDKNVASLEELIASAQQNGVRIVACQMSMDLMGIHREELLDGVEVGGVATFLGSAETSDTNLFI</sequence>
<comment type="cofactor">
    <cofactor evidence="1">
        <name>FAD</name>
        <dbReference type="ChEBI" id="CHEBI:57692"/>
    </cofactor>
</comment>
<accession>A0ABS6KE32</accession>
<dbReference type="RefSeq" id="WP_158355260.1">
    <property type="nucleotide sequence ID" value="NZ_JAHQCX010000023.1"/>
</dbReference>
<dbReference type="SUPFAM" id="SSF51905">
    <property type="entry name" value="FAD/NAD(P)-binding domain"/>
    <property type="match status" value="1"/>
</dbReference>
<dbReference type="PANTHER" id="PTHR43429">
    <property type="entry name" value="PYRIDINE NUCLEOTIDE-DISULFIDE OXIDOREDUCTASE DOMAIN-CONTAINING"/>
    <property type="match status" value="1"/>
</dbReference>
<dbReference type="InterPro" id="IPR016156">
    <property type="entry name" value="FAD/NAD-linked_Rdtase_dimer_sf"/>
</dbReference>
<dbReference type="Pfam" id="PF02852">
    <property type="entry name" value="Pyr_redox_dim"/>
    <property type="match status" value="1"/>
</dbReference>
<evidence type="ECO:0000256" key="6">
    <source>
        <dbReference type="ARBA" id="ARBA00023284"/>
    </source>
</evidence>
<dbReference type="SUPFAM" id="SSF55424">
    <property type="entry name" value="FAD/NAD-linked reductases, dimerisation (C-terminal) domain"/>
    <property type="match status" value="1"/>
</dbReference>
<dbReference type="SUPFAM" id="SSF75169">
    <property type="entry name" value="DsrEFH-like"/>
    <property type="match status" value="1"/>
</dbReference>